<comment type="caution">
    <text evidence="3">The sequence shown here is derived from an EMBL/GenBank/DDBJ whole genome shotgun (WGS) entry which is preliminary data.</text>
</comment>
<dbReference type="Proteomes" id="UP000604001">
    <property type="component" value="Unassembled WGS sequence"/>
</dbReference>
<proteinExistence type="predicted"/>
<keyword evidence="4" id="KW-1185">Reference proteome</keyword>
<feature type="region of interest" description="Disordered" evidence="1">
    <location>
        <begin position="57"/>
        <end position="94"/>
    </location>
</feature>
<dbReference type="RefSeq" id="WP_186345169.1">
    <property type="nucleotide sequence ID" value="NZ_BMMR01000003.1"/>
</dbReference>
<dbReference type="InterPro" id="IPR029063">
    <property type="entry name" value="SAM-dependent_MTases_sf"/>
</dbReference>
<dbReference type="GO" id="GO:0032259">
    <property type="term" value="P:methylation"/>
    <property type="evidence" value="ECO:0007669"/>
    <property type="project" value="UniProtKB-KW"/>
</dbReference>
<protein>
    <submittedName>
        <fullName evidence="3">Methyltransferase domain-containing protein</fullName>
    </submittedName>
</protein>
<sequence>MFSRARRRRSPQVAPARPVHVNGMVEAFTEDDVRGWVSVPADSPPTEVELRLGSMTVSRTTATPDGALSANRKNAKLSPTPSLPPPKGDRRHSRQQIRTFTFAITQLWEYAPQGTPLRVVTGSQVLPIHGHGMFLRAPRSGGRTPQDLQQRFDEGHVLGRTGLVQVAKGLDQGWQSAVASLYESMRAVLADEFGYELFITYGTLLGAVREGGFLAHDNDYDASFVSSATTGPEAADEMVRIAKVLIARGYRVGAMGGGLHVVDPARPDHRIDIFHVYFDADGVLQHPFGYAGSTQVTAADWKGTREIELAGRTALVPVCAEELLATFYGDDWRLPKTGFSWNVEKRGNDRTGVMSPRRVTDVYWADYYAHHGHAEASSFARFVHDRLGPEPVTVVDIGCGDGRDSIYFASQGREVLGLDRAGVAIDHAREKASQAGLDRARFEVCDLADGAALAEVLGEEGGRPRVFYSRFLLHAIDARTQDALLDAVGARSRSGDSFVAEFRTDKDEKLAKAHPQHFRRYQSAADLLADLRGRGWVVDYGLESSGLAPWGDEDPVLCRVVARRP</sequence>
<evidence type="ECO:0000313" key="4">
    <source>
        <dbReference type="Proteomes" id="UP000604001"/>
    </source>
</evidence>
<evidence type="ECO:0000259" key="2">
    <source>
        <dbReference type="Pfam" id="PF13847"/>
    </source>
</evidence>
<dbReference type="EMBL" id="JACMYC010000003">
    <property type="protein sequence ID" value="MBC2959901.1"/>
    <property type="molecule type" value="Genomic_DNA"/>
</dbReference>
<evidence type="ECO:0000256" key="1">
    <source>
        <dbReference type="SAM" id="MobiDB-lite"/>
    </source>
</evidence>
<gene>
    <name evidence="3" type="ORF">H7344_06300</name>
</gene>
<dbReference type="Gene3D" id="3.40.50.150">
    <property type="entry name" value="Vaccinia Virus protein VP39"/>
    <property type="match status" value="1"/>
</dbReference>
<reference evidence="3 4" key="1">
    <citation type="submission" date="2020-08" db="EMBL/GenBank/DDBJ databases">
        <title>novel species in genus Nocardioides.</title>
        <authorList>
            <person name="Zhang G."/>
        </authorList>
    </citation>
    <scope>NUCLEOTIDE SEQUENCE [LARGE SCALE GENOMIC DNA]</scope>
    <source>
        <strain evidence="3 4">SC8A-24</strain>
    </source>
</reference>
<accession>A0ABR6U644</accession>
<evidence type="ECO:0000313" key="3">
    <source>
        <dbReference type="EMBL" id="MBC2959901.1"/>
    </source>
</evidence>
<dbReference type="SUPFAM" id="SSF53335">
    <property type="entry name" value="S-adenosyl-L-methionine-dependent methyltransferases"/>
    <property type="match status" value="1"/>
</dbReference>
<dbReference type="CDD" id="cd02440">
    <property type="entry name" value="AdoMet_MTases"/>
    <property type="match status" value="1"/>
</dbReference>
<keyword evidence="3" id="KW-0489">Methyltransferase</keyword>
<name>A0ABR6U644_9ACTN</name>
<dbReference type="Pfam" id="PF13847">
    <property type="entry name" value="Methyltransf_31"/>
    <property type="match status" value="1"/>
</dbReference>
<dbReference type="GO" id="GO:0008168">
    <property type="term" value="F:methyltransferase activity"/>
    <property type="evidence" value="ECO:0007669"/>
    <property type="project" value="UniProtKB-KW"/>
</dbReference>
<feature type="domain" description="Methyltransferase" evidence="2">
    <location>
        <begin position="392"/>
        <end position="449"/>
    </location>
</feature>
<organism evidence="3 4">
    <name type="scientific">Nocardioides deserti</name>
    <dbReference type="NCBI Taxonomy" id="1588644"/>
    <lineage>
        <taxon>Bacteria</taxon>
        <taxon>Bacillati</taxon>
        <taxon>Actinomycetota</taxon>
        <taxon>Actinomycetes</taxon>
        <taxon>Propionibacteriales</taxon>
        <taxon>Nocardioidaceae</taxon>
        <taxon>Nocardioides</taxon>
    </lineage>
</organism>
<dbReference type="InterPro" id="IPR025714">
    <property type="entry name" value="Methyltranfer_dom"/>
</dbReference>
<keyword evidence="3" id="KW-0808">Transferase</keyword>